<name>A0A1H2ZN19_9PSED</name>
<feature type="domain" description="Cytochrome c" evidence="15">
    <location>
        <begin position="174"/>
        <end position="282"/>
    </location>
</feature>
<feature type="binding site" description="covalent" evidence="11">
    <location>
        <position position="46"/>
    </location>
    <ligand>
        <name>heme c</name>
        <dbReference type="ChEBI" id="CHEBI:61717"/>
        <label>1</label>
    </ligand>
</feature>
<feature type="binding site" description="covalent" evidence="11">
    <location>
        <position position="192"/>
    </location>
    <ligand>
        <name>heme c</name>
        <dbReference type="ChEBI" id="CHEBI:61717"/>
        <label>2</label>
    </ligand>
</feature>
<evidence type="ECO:0000256" key="13">
    <source>
        <dbReference type="SAM" id="MobiDB-lite"/>
    </source>
</evidence>
<comment type="subcellular location">
    <subcellularLocation>
        <location evidence="1">Cell membrane</location>
    </subcellularLocation>
</comment>
<feature type="binding site" description="covalent" evidence="11">
    <location>
        <position position="311"/>
    </location>
    <ligand>
        <name>heme c</name>
        <dbReference type="ChEBI" id="CHEBI:61717"/>
        <label>3</label>
    </ligand>
</feature>
<dbReference type="RefSeq" id="WP_090228248.1">
    <property type="nucleotide sequence ID" value="NZ_FNNU01000003.1"/>
</dbReference>
<evidence type="ECO:0000256" key="2">
    <source>
        <dbReference type="ARBA" id="ARBA00022448"/>
    </source>
</evidence>
<sequence length="410" mass="43600">MKTTLSLCAGLLALSLGTANAASGGDSYNLVQKGRYLATLGDCTACHTQPGKPLFAGGVSIDTPFGKLVGANITPDPETGIGGWSFEDFQNVMSKGHAPGDKRLYGAMPYTAYTKVSREDNQAIWAYLQTVQPVHNPVETNLLPFPFNLRSSLIAWNLLNFEEGEFKPDAKKSEQWNRGAYLVQGLGHCGTCHTPKSLTGGDKNDAFLAGADLQGWVAPNITADPHAGIGAWSVEEIVQYLKTGANRFDIASGPMAEAVEHSTQHWKDEDLMAVAVYLKDDPRTDWPKPVEPLAADSPAMVAGKAIYADRCSACHVGSGEGIAHLFPKLAKAPLVNAADTASLIRVVLAGSRAGGTEAAPTAPAMPSFAWNLSDENIADVLTYVRNSWGNSASPVSSAEVTDLRDSLNER</sequence>
<dbReference type="OrthoDB" id="9811281at2"/>
<proteinExistence type="predicted"/>
<comment type="cofactor">
    <cofactor evidence="11">
        <name>heme c</name>
        <dbReference type="ChEBI" id="CHEBI:61717"/>
    </cofactor>
    <text evidence="11">Binds 3 heme c groups covalently per subunit.</text>
</comment>
<feature type="signal peptide" evidence="14">
    <location>
        <begin position="1"/>
        <end position="21"/>
    </location>
</feature>
<organism evidence="16 17">
    <name type="scientific">Pseudomonas kuykendallii</name>
    <dbReference type="NCBI Taxonomy" id="1007099"/>
    <lineage>
        <taxon>Bacteria</taxon>
        <taxon>Pseudomonadati</taxon>
        <taxon>Pseudomonadota</taxon>
        <taxon>Gammaproteobacteria</taxon>
        <taxon>Pseudomonadales</taxon>
        <taxon>Pseudomonadaceae</taxon>
        <taxon>Pseudomonas</taxon>
    </lineage>
</organism>
<dbReference type="InterPro" id="IPR008168">
    <property type="entry name" value="Cyt_C_IC"/>
</dbReference>
<evidence type="ECO:0000313" key="16">
    <source>
        <dbReference type="EMBL" id="SDX18755.1"/>
    </source>
</evidence>
<feature type="domain" description="Cytochrome c" evidence="15">
    <location>
        <begin position="298"/>
        <end position="388"/>
    </location>
</feature>
<keyword evidence="17" id="KW-1185">Reference proteome</keyword>
<keyword evidence="4 11" id="KW-0349">Heme</keyword>
<evidence type="ECO:0000256" key="6">
    <source>
        <dbReference type="ARBA" id="ARBA00022729"/>
    </source>
</evidence>
<feature type="domain" description="Cytochrome c" evidence="15">
    <location>
        <begin position="19"/>
        <end position="132"/>
    </location>
</feature>
<evidence type="ECO:0000256" key="4">
    <source>
        <dbReference type="ARBA" id="ARBA00022617"/>
    </source>
</evidence>
<evidence type="ECO:0000256" key="5">
    <source>
        <dbReference type="ARBA" id="ARBA00022723"/>
    </source>
</evidence>
<gene>
    <name evidence="16" type="ORF">SAMN05216287_2378</name>
</gene>
<feature type="compositionally biased region" description="Basic and acidic residues" evidence="13">
    <location>
        <begin position="401"/>
        <end position="410"/>
    </location>
</feature>
<keyword evidence="10" id="KW-0472">Membrane</keyword>
<dbReference type="GO" id="GO:0009055">
    <property type="term" value="F:electron transfer activity"/>
    <property type="evidence" value="ECO:0007669"/>
    <property type="project" value="InterPro"/>
</dbReference>
<keyword evidence="8" id="KW-0249">Electron transport</keyword>
<dbReference type="PANTHER" id="PTHR35008">
    <property type="entry name" value="BLL4482 PROTEIN-RELATED"/>
    <property type="match status" value="1"/>
</dbReference>
<feature type="binding site" description="axial binding residue" evidence="12">
    <location>
        <position position="315"/>
    </location>
    <ligand>
        <name>heme c</name>
        <dbReference type="ChEBI" id="CHEBI:61717"/>
        <label>3</label>
    </ligand>
    <ligandPart>
        <name>Fe</name>
        <dbReference type="ChEBI" id="CHEBI:18248"/>
    </ligandPart>
</feature>
<dbReference type="GO" id="GO:0005506">
    <property type="term" value="F:iron ion binding"/>
    <property type="evidence" value="ECO:0007669"/>
    <property type="project" value="InterPro"/>
</dbReference>
<keyword evidence="3" id="KW-1003">Cell membrane</keyword>
<reference evidence="17" key="1">
    <citation type="submission" date="2016-10" db="EMBL/GenBank/DDBJ databases">
        <authorList>
            <person name="Varghese N."/>
            <person name="Submissions S."/>
        </authorList>
    </citation>
    <scope>NUCLEOTIDE SEQUENCE [LARGE SCALE GENOMIC DNA]</scope>
    <source>
        <strain evidence="17">NRRL B-59562</strain>
    </source>
</reference>
<dbReference type="InterPro" id="IPR036909">
    <property type="entry name" value="Cyt_c-like_dom_sf"/>
</dbReference>
<dbReference type="EMBL" id="FNNU01000003">
    <property type="protein sequence ID" value="SDX18755.1"/>
    <property type="molecule type" value="Genomic_DNA"/>
</dbReference>
<dbReference type="PIRSF" id="PIRSF000018">
    <property type="entry name" value="Mb_ADH_cyt_c"/>
    <property type="match status" value="1"/>
</dbReference>
<dbReference type="SUPFAM" id="SSF46626">
    <property type="entry name" value="Cytochrome c"/>
    <property type="match status" value="3"/>
</dbReference>
<evidence type="ECO:0000256" key="11">
    <source>
        <dbReference type="PIRSR" id="PIRSR000018-50"/>
    </source>
</evidence>
<dbReference type="GO" id="GO:0016614">
    <property type="term" value="F:oxidoreductase activity, acting on CH-OH group of donors"/>
    <property type="evidence" value="ECO:0007669"/>
    <property type="project" value="InterPro"/>
</dbReference>
<feature type="binding site" description="covalent" evidence="11">
    <location>
        <position position="189"/>
    </location>
    <ligand>
        <name>heme c</name>
        <dbReference type="ChEBI" id="CHEBI:61717"/>
        <label>2</label>
    </ligand>
</feature>
<evidence type="ECO:0000256" key="14">
    <source>
        <dbReference type="SAM" id="SignalP"/>
    </source>
</evidence>
<feature type="chain" id="PRO_5017279358" evidence="14">
    <location>
        <begin position="22"/>
        <end position="410"/>
    </location>
</feature>
<evidence type="ECO:0000256" key="9">
    <source>
        <dbReference type="ARBA" id="ARBA00023004"/>
    </source>
</evidence>
<evidence type="ECO:0000256" key="8">
    <source>
        <dbReference type="ARBA" id="ARBA00022982"/>
    </source>
</evidence>
<evidence type="ECO:0000256" key="10">
    <source>
        <dbReference type="ARBA" id="ARBA00023136"/>
    </source>
</evidence>
<dbReference type="InterPro" id="IPR014353">
    <property type="entry name" value="Membr-bd_ADH_cyt_c"/>
</dbReference>
<evidence type="ECO:0000256" key="7">
    <source>
        <dbReference type="ARBA" id="ARBA00022737"/>
    </source>
</evidence>
<keyword evidence="2" id="KW-0813">Transport</keyword>
<evidence type="ECO:0000256" key="1">
    <source>
        <dbReference type="ARBA" id="ARBA00004236"/>
    </source>
</evidence>
<accession>A0A1H2ZN19</accession>
<dbReference type="GO" id="GO:0020037">
    <property type="term" value="F:heme binding"/>
    <property type="evidence" value="ECO:0007669"/>
    <property type="project" value="InterPro"/>
</dbReference>
<dbReference type="Pfam" id="PF00034">
    <property type="entry name" value="Cytochrom_C"/>
    <property type="match status" value="1"/>
</dbReference>
<evidence type="ECO:0000256" key="12">
    <source>
        <dbReference type="PIRSR" id="PIRSR000018-51"/>
    </source>
</evidence>
<dbReference type="GO" id="GO:0005886">
    <property type="term" value="C:plasma membrane"/>
    <property type="evidence" value="ECO:0007669"/>
    <property type="project" value="UniProtKB-SubCell"/>
</dbReference>
<keyword evidence="9 12" id="KW-0408">Iron</keyword>
<dbReference type="Proteomes" id="UP000243778">
    <property type="component" value="Unassembled WGS sequence"/>
</dbReference>
<feature type="region of interest" description="Disordered" evidence="13">
    <location>
        <begin position="390"/>
        <end position="410"/>
    </location>
</feature>
<dbReference type="AlphaFoldDB" id="A0A1H2ZN19"/>
<dbReference type="InterPro" id="IPR009056">
    <property type="entry name" value="Cyt_c-like_dom"/>
</dbReference>
<keyword evidence="5 12" id="KW-0479">Metal-binding</keyword>
<feature type="compositionally biased region" description="Polar residues" evidence="13">
    <location>
        <begin position="390"/>
        <end position="399"/>
    </location>
</feature>
<feature type="binding site" description="axial binding residue" evidence="12">
    <location>
        <position position="47"/>
    </location>
    <ligand>
        <name>heme c</name>
        <dbReference type="ChEBI" id="CHEBI:61717"/>
        <label>1</label>
    </ligand>
    <ligandPart>
        <name>Fe</name>
        <dbReference type="ChEBI" id="CHEBI:18248"/>
    </ligandPart>
</feature>
<dbReference type="PROSITE" id="PS51007">
    <property type="entry name" value="CYTC"/>
    <property type="match status" value="3"/>
</dbReference>
<dbReference type="PRINTS" id="PR00605">
    <property type="entry name" value="CYTCHROMECIC"/>
</dbReference>
<evidence type="ECO:0000259" key="15">
    <source>
        <dbReference type="PROSITE" id="PS51007"/>
    </source>
</evidence>
<dbReference type="PANTHER" id="PTHR35008:SF8">
    <property type="entry name" value="ALCOHOL DEHYDROGENASE CYTOCHROME C SUBUNIT"/>
    <property type="match status" value="1"/>
</dbReference>
<evidence type="ECO:0000313" key="17">
    <source>
        <dbReference type="Proteomes" id="UP000243778"/>
    </source>
</evidence>
<keyword evidence="7" id="KW-0677">Repeat</keyword>
<dbReference type="Gene3D" id="1.10.760.10">
    <property type="entry name" value="Cytochrome c-like domain"/>
    <property type="match status" value="2"/>
</dbReference>
<protein>
    <submittedName>
        <fullName evidence="16">Cytochrome c, mono-and diheme variants</fullName>
    </submittedName>
</protein>
<keyword evidence="6 14" id="KW-0732">Signal</keyword>
<feature type="binding site" description="covalent" evidence="11">
    <location>
        <position position="314"/>
    </location>
    <ligand>
        <name>heme c</name>
        <dbReference type="ChEBI" id="CHEBI:61717"/>
        <label>3</label>
    </ligand>
</feature>
<feature type="binding site" description="covalent" evidence="11">
    <location>
        <position position="43"/>
    </location>
    <ligand>
        <name>heme c</name>
        <dbReference type="ChEBI" id="CHEBI:61717"/>
        <label>1</label>
    </ligand>
</feature>
<dbReference type="STRING" id="1007099.SAMN05216287_2378"/>
<feature type="binding site" description="axial binding residue" evidence="12">
    <location>
        <position position="193"/>
    </location>
    <ligand>
        <name>heme c</name>
        <dbReference type="ChEBI" id="CHEBI:61717"/>
        <label>2</label>
    </ligand>
    <ligandPart>
        <name>Fe</name>
        <dbReference type="ChEBI" id="CHEBI:18248"/>
    </ligandPart>
</feature>
<evidence type="ECO:0000256" key="3">
    <source>
        <dbReference type="ARBA" id="ARBA00022475"/>
    </source>
</evidence>
<dbReference type="InterPro" id="IPR051459">
    <property type="entry name" value="Cytochrome_c-type_DH"/>
</dbReference>